<dbReference type="PANTHER" id="PTHR43280:SF29">
    <property type="entry name" value="ARAC-FAMILY TRANSCRIPTIONAL REGULATOR"/>
    <property type="match status" value="1"/>
</dbReference>
<feature type="transmembrane region" description="Helical" evidence="4">
    <location>
        <begin position="202"/>
        <end position="220"/>
    </location>
</feature>
<dbReference type="InterPro" id="IPR009057">
    <property type="entry name" value="Homeodomain-like_sf"/>
</dbReference>
<keyword evidence="4" id="KW-0472">Membrane</keyword>
<dbReference type="AlphaFoldDB" id="A0A316EGU8"/>
<evidence type="ECO:0000259" key="5">
    <source>
        <dbReference type="PROSITE" id="PS01124"/>
    </source>
</evidence>
<sequence length="382" mass="44347">MPITYPLKIDIFACLMFLGIVQALFLAYFFIFGKRGNRQANRFLGILLLGFVLAMTEILLCYTNLMFQMVWLIDFAEPTNFLFAPLVYLYVRATLNKPFQQKDWLHFVPFFLYLIYKSIAFTPLGYPEKYNAYIGSYYPELPHLPTSAGTWSNAIYCISDYTNELFLVSMLVYSTANIWLLLNVFREQNLPFFSNQNNSLKWARQTSFWFISVMVIFVIFKKSFPHDLGDHLIAAHLTLIIYLISVNVIRNSVFFTHENKEIKKYEKSSLTSEIQENTLAKINHLMENEKPFLSDSFSMPALAKQLSVSPHHLSQILNESLGQTFFDFTAQHRIQEAQKLLLENPNLKIEEIAERVGYNSKSAFNTAFKKFTGVSPSQFRKS</sequence>
<dbReference type="SUPFAM" id="SSF46689">
    <property type="entry name" value="Homeodomain-like"/>
    <property type="match status" value="1"/>
</dbReference>
<keyword evidence="2 6" id="KW-0238">DNA-binding</keyword>
<dbReference type="PANTHER" id="PTHR43280">
    <property type="entry name" value="ARAC-FAMILY TRANSCRIPTIONAL REGULATOR"/>
    <property type="match status" value="1"/>
</dbReference>
<name>A0A316EGU8_9BACT</name>
<proteinExistence type="predicted"/>
<feature type="transmembrane region" description="Helical" evidence="4">
    <location>
        <begin position="103"/>
        <end position="126"/>
    </location>
</feature>
<keyword evidence="3" id="KW-0804">Transcription</keyword>
<dbReference type="GO" id="GO:0003700">
    <property type="term" value="F:DNA-binding transcription factor activity"/>
    <property type="evidence" value="ECO:0007669"/>
    <property type="project" value="InterPro"/>
</dbReference>
<evidence type="ECO:0000313" key="6">
    <source>
        <dbReference type="EMBL" id="PWK27967.1"/>
    </source>
</evidence>
<feature type="transmembrane region" description="Helical" evidence="4">
    <location>
        <begin position="165"/>
        <end position="182"/>
    </location>
</feature>
<keyword evidence="7" id="KW-1185">Reference proteome</keyword>
<evidence type="ECO:0000256" key="3">
    <source>
        <dbReference type="ARBA" id="ARBA00023163"/>
    </source>
</evidence>
<keyword evidence="1" id="KW-0805">Transcription regulation</keyword>
<protein>
    <submittedName>
        <fullName evidence="6">AraC-like DNA-binding protein</fullName>
    </submittedName>
</protein>
<keyword evidence="4" id="KW-0812">Transmembrane</keyword>
<evidence type="ECO:0000256" key="4">
    <source>
        <dbReference type="SAM" id="Phobius"/>
    </source>
</evidence>
<feature type="domain" description="HTH araC/xylS-type" evidence="5">
    <location>
        <begin position="276"/>
        <end position="382"/>
    </location>
</feature>
<organism evidence="6 7">
    <name type="scientific">Arcicella aurantiaca</name>
    <dbReference type="NCBI Taxonomy" id="591202"/>
    <lineage>
        <taxon>Bacteria</taxon>
        <taxon>Pseudomonadati</taxon>
        <taxon>Bacteroidota</taxon>
        <taxon>Cytophagia</taxon>
        <taxon>Cytophagales</taxon>
        <taxon>Flectobacillaceae</taxon>
        <taxon>Arcicella</taxon>
    </lineage>
</organism>
<dbReference type="PROSITE" id="PS00041">
    <property type="entry name" value="HTH_ARAC_FAMILY_1"/>
    <property type="match status" value="1"/>
</dbReference>
<dbReference type="OrthoDB" id="5492415at2"/>
<dbReference type="RefSeq" id="WP_109742127.1">
    <property type="nucleotide sequence ID" value="NZ_QGGO01000005.1"/>
</dbReference>
<evidence type="ECO:0000256" key="2">
    <source>
        <dbReference type="ARBA" id="ARBA00023125"/>
    </source>
</evidence>
<dbReference type="InterPro" id="IPR018060">
    <property type="entry name" value="HTH_AraC"/>
</dbReference>
<feature type="transmembrane region" description="Helical" evidence="4">
    <location>
        <begin position="12"/>
        <end position="31"/>
    </location>
</feature>
<feature type="transmembrane region" description="Helical" evidence="4">
    <location>
        <begin position="71"/>
        <end position="91"/>
    </location>
</feature>
<dbReference type="SMART" id="SM00342">
    <property type="entry name" value="HTH_ARAC"/>
    <property type="match status" value="1"/>
</dbReference>
<evidence type="ECO:0000256" key="1">
    <source>
        <dbReference type="ARBA" id="ARBA00023015"/>
    </source>
</evidence>
<comment type="caution">
    <text evidence="6">The sequence shown here is derived from an EMBL/GenBank/DDBJ whole genome shotgun (WGS) entry which is preliminary data.</text>
</comment>
<feature type="transmembrane region" description="Helical" evidence="4">
    <location>
        <begin position="43"/>
        <end position="65"/>
    </location>
</feature>
<feature type="transmembrane region" description="Helical" evidence="4">
    <location>
        <begin position="232"/>
        <end position="249"/>
    </location>
</feature>
<dbReference type="Proteomes" id="UP000245489">
    <property type="component" value="Unassembled WGS sequence"/>
</dbReference>
<accession>A0A316EGU8</accession>
<gene>
    <name evidence="6" type="ORF">LV89_01374</name>
</gene>
<dbReference type="EMBL" id="QGGO01000005">
    <property type="protein sequence ID" value="PWK27967.1"/>
    <property type="molecule type" value="Genomic_DNA"/>
</dbReference>
<dbReference type="InterPro" id="IPR020449">
    <property type="entry name" value="Tscrpt_reg_AraC-type_HTH"/>
</dbReference>
<dbReference type="InterPro" id="IPR018062">
    <property type="entry name" value="HTH_AraC-typ_CS"/>
</dbReference>
<dbReference type="Pfam" id="PF12833">
    <property type="entry name" value="HTH_18"/>
    <property type="match status" value="1"/>
</dbReference>
<dbReference type="Gene3D" id="1.10.10.60">
    <property type="entry name" value="Homeodomain-like"/>
    <property type="match status" value="2"/>
</dbReference>
<evidence type="ECO:0000313" key="7">
    <source>
        <dbReference type="Proteomes" id="UP000245489"/>
    </source>
</evidence>
<keyword evidence="4" id="KW-1133">Transmembrane helix</keyword>
<dbReference type="PRINTS" id="PR00032">
    <property type="entry name" value="HTHARAC"/>
</dbReference>
<dbReference type="GO" id="GO:0043565">
    <property type="term" value="F:sequence-specific DNA binding"/>
    <property type="evidence" value="ECO:0007669"/>
    <property type="project" value="InterPro"/>
</dbReference>
<reference evidence="6 7" key="1">
    <citation type="submission" date="2018-05" db="EMBL/GenBank/DDBJ databases">
        <title>Genomic Encyclopedia of Archaeal and Bacterial Type Strains, Phase II (KMG-II): from individual species to whole genera.</title>
        <authorList>
            <person name="Goeker M."/>
        </authorList>
    </citation>
    <scope>NUCLEOTIDE SEQUENCE [LARGE SCALE GENOMIC DNA]</scope>
    <source>
        <strain evidence="6 7">DSM 22214</strain>
    </source>
</reference>
<dbReference type="PROSITE" id="PS01124">
    <property type="entry name" value="HTH_ARAC_FAMILY_2"/>
    <property type="match status" value="1"/>
</dbReference>